<accession>A0A392VET7</accession>
<dbReference type="EMBL" id="LXQA011152732">
    <property type="protein sequence ID" value="MCI86898.1"/>
    <property type="molecule type" value="Genomic_DNA"/>
</dbReference>
<proteinExistence type="predicted"/>
<evidence type="ECO:0000313" key="2">
    <source>
        <dbReference type="Proteomes" id="UP000265520"/>
    </source>
</evidence>
<sequence length="45" mass="4831">SITAAVTIFSDRCITNLHFFSDVFFRCSGARAVRARSSAPGTPPV</sequence>
<keyword evidence="2" id="KW-1185">Reference proteome</keyword>
<name>A0A392VET7_9FABA</name>
<dbReference type="Proteomes" id="UP000265520">
    <property type="component" value="Unassembled WGS sequence"/>
</dbReference>
<evidence type="ECO:0000313" key="1">
    <source>
        <dbReference type="EMBL" id="MCI86898.1"/>
    </source>
</evidence>
<organism evidence="1 2">
    <name type="scientific">Trifolium medium</name>
    <dbReference type="NCBI Taxonomy" id="97028"/>
    <lineage>
        <taxon>Eukaryota</taxon>
        <taxon>Viridiplantae</taxon>
        <taxon>Streptophyta</taxon>
        <taxon>Embryophyta</taxon>
        <taxon>Tracheophyta</taxon>
        <taxon>Spermatophyta</taxon>
        <taxon>Magnoliopsida</taxon>
        <taxon>eudicotyledons</taxon>
        <taxon>Gunneridae</taxon>
        <taxon>Pentapetalae</taxon>
        <taxon>rosids</taxon>
        <taxon>fabids</taxon>
        <taxon>Fabales</taxon>
        <taxon>Fabaceae</taxon>
        <taxon>Papilionoideae</taxon>
        <taxon>50 kb inversion clade</taxon>
        <taxon>NPAAA clade</taxon>
        <taxon>Hologalegina</taxon>
        <taxon>IRL clade</taxon>
        <taxon>Trifolieae</taxon>
        <taxon>Trifolium</taxon>
    </lineage>
</organism>
<protein>
    <submittedName>
        <fullName evidence="1">Uncharacterized protein</fullName>
    </submittedName>
</protein>
<comment type="caution">
    <text evidence="1">The sequence shown here is derived from an EMBL/GenBank/DDBJ whole genome shotgun (WGS) entry which is preliminary data.</text>
</comment>
<reference evidence="1 2" key="1">
    <citation type="journal article" date="2018" name="Front. Plant Sci.">
        <title>Red Clover (Trifolium pratense) and Zigzag Clover (T. medium) - A Picture of Genomic Similarities and Differences.</title>
        <authorList>
            <person name="Dluhosova J."/>
            <person name="Istvanek J."/>
            <person name="Nedelnik J."/>
            <person name="Repkova J."/>
        </authorList>
    </citation>
    <scope>NUCLEOTIDE SEQUENCE [LARGE SCALE GENOMIC DNA]</scope>
    <source>
        <strain evidence="2">cv. 10/8</strain>
        <tissue evidence="1">Leaf</tissue>
    </source>
</reference>
<feature type="non-terminal residue" evidence="1">
    <location>
        <position position="1"/>
    </location>
</feature>
<dbReference type="AlphaFoldDB" id="A0A392VET7"/>